<name>A0AAF0QK57_SOLVR</name>
<evidence type="ECO:0000259" key="15">
    <source>
        <dbReference type="SMART" id="SM00484"/>
    </source>
</evidence>
<comment type="subcellular location">
    <subcellularLocation>
        <location evidence="1 14">Nucleus</location>
    </subcellularLocation>
</comment>
<keyword evidence="18" id="KW-1185">Reference proteome</keyword>
<dbReference type="GO" id="GO:0017108">
    <property type="term" value="F:5'-flap endonuclease activity"/>
    <property type="evidence" value="ECO:0007669"/>
    <property type="project" value="TreeGrafter"/>
</dbReference>
<dbReference type="SMART" id="SM00485">
    <property type="entry name" value="XPGN"/>
    <property type="match status" value="1"/>
</dbReference>
<dbReference type="Gene3D" id="3.40.50.1010">
    <property type="entry name" value="5'-nuclease"/>
    <property type="match status" value="1"/>
</dbReference>
<accession>A0AAF0QK57</accession>
<dbReference type="EMBL" id="CP133614">
    <property type="protein sequence ID" value="WMV22136.1"/>
    <property type="molecule type" value="Genomic_DNA"/>
</dbReference>
<protein>
    <recommendedName>
        <fullName evidence="3 14">Exonuclease 1</fullName>
        <ecNumber evidence="14">3.1.-.-</ecNumber>
    </recommendedName>
</protein>
<dbReference type="SUPFAM" id="SSF88723">
    <property type="entry name" value="PIN domain-like"/>
    <property type="match status" value="1"/>
</dbReference>
<evidence type="ECO:0000313" key="18">
    <source>
        <dbReference type="Proteomes" id="UP001234989"/>
    </source>
</evidence>
<dbReference type="GO" id="GO:0006281">
    <property type="term" value="P:DNA repair"/>
    <property type="evidence" value="ECO:0007669"/>
    <property type="project" value="UniProtKB-UniRule"/>
</dbReference>
<dbReference type="FunFam" id="3.40.50.1010:FF:000002">
    <property type="entry name" value="Exonuclease 1, putative"/>
    <property type="match status" value="1"/>
</dbReference>
<dbReference type="EC" id="3.1.-.-" evidence="14"/>
<dbReference type="InterPro" id="IPR006086">
    <property type="entry name" value="XPG-I_dom"/>
</dbReference>
<comment type="cofactor">
    <cofactor evidence="14">
        <name>Mg(2+)</name>
        <dbReference type="ChEBI" id="CHEBI:18420"/>
    </cofactor>
    <text evidence="14">Binds 2 magnesium ions per subunit. They probably participate in the reaction catalyzed by the enzyme. May bind an additional third magnesium ion after substrate binding.</text>
</comment>
<evidence type="ECO:0000256" key="6">
    <source>
        <dbReference type="ARBA" id="ARBA00022763"/>
    </source>
</evidence>
<dbReference type="InterPro" id="IPR044752">
    <property type="entry name" value="PIN-like_EXO1"/>
</dbReference>
<dbReference type="PANTHER" id="PTHR11081:SF8">
    <property type="entry name" value="EXONUCLEASE 1"/>
    <property type="match status" value="1"/>
</dbReference>
<dbReference type="FunFam" id="1.10.150.20:FF:000011">
    <property type="entry name" value="exonuclease 1"/>
    <property type="match status" value="1"/>
</dbReference>
<comment type="similarity">
    <text evidence="2 14">Belongs to the XPG/RAD2 endonuclease family. EXO1 subfamily.</text>
</comment>
<keyword evidence="12 14" id="KW-0539">Nucleus</keyword>
<keyword evidence="5 14" id="KW-0479">Metal-binding</keyword>
<evidence type="ECO:0000256" key="4">
    <source>
        <dbReference type="ARBA" id="ARBA00022722"/>
    </source>
</evidence>
<keyword evidence="9 14" id="KW-0460">Magnesium</keyword>
<evidence type="ECO:0000256" key="11">
    <source>
        <dbReference type="ARBA" id="ARBA00023204"/>
    </source>
</evidence>
<dbReference type="GO" id="GO:0046872">
    <property type="term" value="F:metal ion binding"/>
    <property type="evidence" value="ECO:0007669"/>
    <property type="project" value="UniProtKB-UniRule"/>
</dbReference>
<dbReference type="Pfam" id="PF00867">
    <property type="entry name" value="XPG_I"/>
    <property type="match status" value="1"/>
</dbReference>
<reference evidence="17" key="1">
    <citation type="submission" date="2023-08" db="EMBL/GenBank/DDBJ databases">
        <title>A de novo genome assembly of Solanum verrucosum Schlechtendal, a Mexican diploid species geographically isolated from the other diploid A-genome species in potato relatives.</title>
        <authorList>
            <person name="Hosaka K."/>
        </authorList>
    </citation>
    <scope>NUCLEOTIDE SEQUENCE</scope>
    <source>
        <tissue evidence="17">Young leaves</tissue>
    </source>
</reference>
<evidence type="ECO:0000256" key="9">
    <source>
        <dbReference type="ARBA" id="ARBA00022842"/>
    </source>
</evidence>
<dbReference type="Proteomes" id="UP001234989">
    <property type="component" value="Chromosome 3"/>
</dbReference>
<feature type="domain" description="XPG-I" evidence="15">
    <location>
        <begin position="141"/>
        <end position="210"/>
    </location>
</feature>
<dbReference type="SMART" id="SM00484">
    <property type="entry name" value="XPGI"/>
    <property type="match status" value="1"/>
</dbReference>
<evidence type="ECO:0000256" key="10">
    <source>
        <dbReference type="ARBA" id="ARBA00022881"/>
    </source>
</evidence>
<sequence length="508" mass="57707">MGIKDLLRFMKPYVETAHIKKYAGKRVGIDAYSWLHKGAYSCSMELCLNSEGDKKLQYLNYFMHRINMLRHYKITPVVVFDGGNLPCKGATEDERHKRRKTNRDQAMLKLKEGNVAGAVELFQRAVSVTPSMAHQLIQILKSENIEFVVAPYEADAQLAYLSNLKEEKNGIVAVISEDSDLLAYGCPAVFFKMDAHGNGQEVVLDHVFSCDTRVPSFRHFNKDLFTGMCVLAGCDFLPSVPGIGITRAYNLVSKYRNLDRALSTLKFEKGDQMPEDYARSFREAVAVFHHARIYDVSLKRIKHLKPIPEELLQFLDEELDFLGPTVNHVSTANIKKICGPFSRQEAFTQASKDSSVFAISSMVETLQASDAEQMQCPFMDESECLEEAVALQNMIRPSISTRKMVGEEKKSHRKEVLKVPDNNPFRKRKVEEFEPDEMDSVTELVSEVTEVERLEVICTIPESQKSVESKPVKMIELKTVTKEKKVKRSSCQSSENKKNTILNFFSRV</sequence>
<dbReference type="InterPro" id="IPR006084">
    <property type="entry name" value="XPG/Rad2"/>
</dbReference>
<keyword evidence="6 14" id="KW-0227">DNA damage</keyword>
<dbReference type="PANTHER" id="PTHR11081">
    <property type="entry name" value="FLAP ENDONUCLEASE FAMILY MEMBER"/>
    <property type="match status" value="1"/>
</dbReference>
<gene>
    <name evidence="17" type="ORF">MTR67_015521</name>
</gene>
<keyword evidence="14" id="KW-0238">DNA-binding</keyword>
<evidence type="ECO:0000256" key="8">
    <source>
        <dbReference type="ARBA" id="ARBA00022801"/>
    </source>
</evidence>
<dbReference type="PROSITE" id="PS00842">
    <property type="entry name" value="XPG_2"/>
    <property type="match status" value="1"/>
</dbReference>
<dbReference type="AlphaFoldDB" id="A0AAF0QK57"/>
<proteinExistence type="inferred from homology"/>
<evidence type="ECO:0000313" key="17">
    <source>
        <dbReference type="EMBL" id="WMV22136.1"/>
    </source>
</evidence>
<evidence type="ECO:0000256" key="13">
    <source>
        <dbReference type="ARBA" id="ARBA00060210"/>
    </source>
</evidence>
<feature type="domain" description="XPG N-terminal" evidence="16">
    <location>
        <begin position="1"/>
        <end position="102"/>
    </location>
</feature>
<dbReference type="SUPFAM" id="SSF47807">
    <property type="entry name" value="5' to 3' exonuclease, C-terminal subdomain"/>
    <property type="match status" value="1"/>
</dbReference>
<keyword evidence="10 14" id="KW-0267">Excision nuclease</keyword>
<keyword evidence="4 14" id="KW-0540">Nuclease</keyword>
<comment type="function">
    <text evidence="13">Putative 5'-&gt;3' double-stranded DNA exonuclease which may also contain a cryptic 3'-&gt;5' double-stranded DNA exonuclease activity. May be involved in DNA mismatch repair (MMR).</text>
</comment>
<dbReference type="PRINTS" id="PR00853">
    <property type="entry name" value="XPGRADSUPER"/>
</dbReference>
<dbReference type="CDD" id="cd09857">
    <property type="entry name" value="PIN_EXO1"/>
    <property type="match status" value="1"/>
</dbReference>
<dbReference type="InterPro" id="IPR036279">
    <property type="entry name" value="5-3_exonuclease_C_sf"/>
</dbReference>
<dbReference type="GO" id="GO:0005634">
    <property type="term" value="C:nucleus"/>
    <property type="evidence" value="ECO:0007669"/>
    <property type="project" value="UniProtKB-SubCell"/>
</dbReference>
<dbReference type="GO" id="GO:0003677">
    <property type="term" value="F:DNA binding"/>
    <property type="evidence" value="ECO:0007669"/>
    <property type="project" value="UniProtKB-UniRule"/>
</dbReference>
<dbReference type="CDD" id="cd09901">
    <property type="entry name" value="H3TH_FEN1-like"/>
    <property type="match status" value="1"/>
</dbReference>
<organism evidence="17 18">
    <name type="scientific">Solanum verrucosum</name>
    <dbReference type="NCBI Taxonomy" id="315347"/>
    <lineage>
        <taxon>Eukaryota</taxon>
        <taxon>Viridiplantae</taxon>
        <taxon>Streptophyta</taxon>
        <taxon>Embryophyta</taxon>
        <taxon>Tracheophyta</taxon>
        <taxon>Spermatophyta</taxon>
        <taxon>Magnoliopsida</taxon>
        <taxon>eudicotyledons</taxon>
        <taxon>Gunneridae</taxon>
        <taxon>Pentapetalae</taxon>
        <taxon>asterids</taxon>
        <taxon>lamiids</taxon>
        <taxon>Solanales</taxon>
        <taxon>Solanaceae</taxon>
        <taxon>Solanoideae</taxon>
        <taxon>Solaneae</taxon>
        <taxon>Solanum</taxon>
    </lineage>
</organism>
<dbReference type="SMART" id="SM00279">
    <property type="entry name" value="HhH2"/>
    <property type="match status" value="1"/>
</dbReference>
<keyword evidence="8 14" id="KW-0378">Hydrolase</keyword>
<evidence type="ECO:0000256" key="1">
    <source>
        <dbReference type="ARBA" id="ARBA00004123"/>
    </source>
</evidence>
<evidence type="ECO:0000256" key="14">
    <source>
        <dbReference type="RuleBase" id="RU910737"/>
    </source>
</evidence>
<evidence type="ECO:0000256" key="7">
    <source>
        <dbReference type="ARBA" id="ARBA00022769"/>
    </source>
</evidence>
<comment type="function">
    <text evidence="14">5'-&gt;3' double-stranded DNA exonuclease which may also possess a cryptic 3'-&gt;5' double-stranded DNA exonuclease activity. Functions in DNA mismatch repair.</text>
</comment>
<dbReference type="InterPro" id="IPR019974">
    <property type="entry name" value="XPG_CS"/>
</dbReference>
<evidence type="ECO:0000256" key="5">
    <source>
        <dbReference type="ARBA" id="ARBA00022723"/>
    </source>
</evidence>
<keyword evidence="14" id="KW-0269">Exonuclease</keyword>
<keyword evidence="7 14" id="KW-0228">DNA excision</keyword>
<evidence type="ECO:0000256" key="12">
    <source>
        <dbReference type="ARBA" id="ARBA00023242"/>
    </source>
</evidence>
<evidence type="ECO:0000256" key="3">
    <source>
        <dbReference type="ARBA" id="ARBA00020324"/>
    </source>
</evidence>
<dbReference type="InterPro" id="IPR006085">
    <property type="entry name" value="XPG_DNA_repair_N"/>
</dbReference>
<evidence type="ECO:0000259" key="16">
    <source>
        <dbReference type="SMART" id="SM00485"/>
    </source>
</evidence>
<dbReference type="InterPro" id="IPR029060">
    <property type="entry name" value="PIN-like_dom_sf"/>
</dbReference>
<dbReference type="InterPro" id="IPR008918">
    <property type="entry name" value="HhH2"/>
</dbReference>
<evidence type="ECO:0000256" key="2">
    <source>
        <dbReference type="ARBA" id="ARBA00010563"/>
    </source>
</evidence>
<dbReference type="GO" id="GO:0035312">
    <property type="term" value="F:5'-3' DNA exonuclease activity"/>
    <property type="evidence" value="ECO:0007669"/>
    <property type="project" value="UniProtKB-UniRule"/>
</dbReference>
<dbReference type="Gene3D" id="1.10.150.20">
    <property type="entry name" value="5' to 3' exonuclease, C-terminal subdomain"/>
    <property type="match status" value="1"/>
</dbReference>
<dbReference type="Pfam" id="PF00752">
    <property type="entry name" value="XPG_N"/>
    <property type="match status" value="1"/>
</dbReference>
<keyword evidence="11 14" id="KW-0234">DNA repair</keyword>